<sequence>MIDLAHNYKRNIALLCICQAFILASSMTLITYAVLVGQMLAPSPLLSTVPMATGIVGASLMAVPASYFMKYFGRKRGFQFGALCATVSGSLAIYALYIQSFSLFCFATLLHGIYQAFAAYYRFAAMEVSPPDFQKQGISLVLAGGILAALVTPTITGFYNDAFGPFTFAGPCALVVTLSILAHLPMGLLHIPHRHHRQEDHEEGQGHHAPKANLLEIIRRPAFICAVLNGGGAYFMMSFIMAASPIAVVFCGFENADAATVIQVHVLFMFIPAFFTGTLIARFGNIPVILAGMVFYAIAAAIAIYDVKLTNFYLSLALVGVAWNFMFTSATSLLSEAYSETEKAFTQGINDTFVYGMTATASLTSGMVFATLGWASMNIINYSILGFLFLVTLWYIRQTKKQAGEDGELPATALEGEHYGE</sequence>
<feature type="transmembrane region" description="Helical" evidence="4">
    <location>
        <begin position="288"/>
        <end position="305"/>
    </location>
</feature>
<evidence type="ECO:0000256" key="1">
    <source>
        <dbReference type="ARBA" id="ARBA00022692"/>
    </source>
</evidence>
<proteinExistence type="predicted"/>
<dbReference type="InterPro" id="IPR011701">
    <property type="entry name" value="MFS"/>
</dbReference>
<dbReference type="AlphaFoldDB" id="A0A501PTI9"/>
<dbReference type="GO" id="GO:0022857">
    <property type="term" value="F:transmembrane transporter activity"/>
    <property type="evidence" value="ECO:0007669"/>
    <property type="project" value="InterPro"/>
</dbReference>
<feature type="transmembrane region" description="Helical" evidence="4">
    <location>
        <begin position="80"/>
        <end position="97"/>
    </location>
</feature>
<feature type="transmembrane region" description="Helical" evidence="4">
    <location>
        <begin position="168"/>
        <end position="189"/>
    </location>
</feature>
<accession>A0A501PTI9</accession>
<keyword evidence="3 4" id="KW-0472">Membrane</keyword>
<dbReference type="RefSeq" id="WP_139938271.1">
    <property type="nucleotide sequence ID" value="NZ_JBHSYP010000022.1"/>
</dbReference>
<dbReference type="InterPro" id="IPR020846">
    <property type="entry name" value="MFS_dom"/>
</dbReference>
<comment type="caution">
    <text evidence="6">The sequence shown here is derived from an EMBL/GenBank/DDBJ whole genome shotgun (WGS) entry which is preliminary data.</text>
</comment>
<dbReference type="PANTHER" id="PTHR23534:SF1">
    <property type="entry name" value="MAJOR FACILITATOR SUPERFAMILY PROTEIN"/>
    <property type="match status" value="1"/>
</dbReference>
<dbReference type="InterPro" id="IPR036259">
    <property type="entry name" value="MFS_trans_sf"/>
</dbReference>
<dbReference type="PANTHER" id="PTHR23534">
    <property type="entry name" value="MFS PERMEASE"/>
    <property type="match status" value="1"/>
</dbReference>
<feature type="transmembrane region" description="Helical" evidence="4">
    <location>
        <begin position="311"/>
        <end position="333"/>
    </location>
</feature>
<keyword evidence="1 4" id="KW-0812">Transmembrane</keyword>
<evidence type="ECO:0000313" key="6">
    <source>
        <dbReference type="EMBL" id="TPD63021.1"/>
    </source>
</evidence>
<organism evidence="6 7">
    <name type="scientific">Emcibacter nanhaiensis</name>
    <dbReference type="NCBI Taxonomy" id="1505037"/>
    <lineage>
        <taxon>Bacteria</taxon>
        <taxon>Pseudomonadati</taxon>
        <taxon>Pseudomonadota</taxon>
        <taxon>Alphaproteobacteria</taxon>
        <taxon>Emcibacterales</taxon>
        <taxon>Emcibacteraceae</taxon>
        <taxon>Emcibacter</taxon>
    </lineage>
</organism>
<evidence type="ECO:0000256" key="2">
    <source>
        <dbReference type="ARBA" id="ARBA00022989"/>
    </source>
</evidence>
<name>A0A501PTI9_9PROT</name>
<feature type="transmembrane region" description="Helical" evidence="4">
    <location>
        <begin position="223"/>
        <end position="250"/>
    </location>
</feature>
<feature type="transmembrane region" description="Helical" evidence="4">
    <location>
        <begin position="353"/>
        <end position="373"/>
    </location>
</feature>
<dbReference type="OrthoDB" id="8558006at2"/>
<feature type="transmembrane region" description="Helical" evidence="4">
    <location>
        <begin position="379"/>
        <end position="396"/>
    </location>
</feature>
<feature type="transmembrane region" description="Helical" evidence="4">
    <location>
        <begin position="137"/>
        <end position="156"/>
    </location>
</feature>
<keyword evidence="2 4" id="KW-1133">Transmembrane helix</keyword>
<dbReference type="Gene3D" id="1.20.1250.20">
    <property type="entry name" value="MFS general substrate transporter like domains"/>
    <property type="match status" value="1"/>
</dbReference>
<evidence type="ECO:0000256" key="4">
    <source>
        <dbReference type="SAM" id="Phobius"/>
    </source>
</evidence>
<feature type="transmembrane region" description="Helical" evidence="4">
    <location>
        <begin position="103"/>
        <end position="125"/>
    </location>
</feature>
<feature type="transmembrane region" description="Helical" evidence="4">
    <location>
        <begin position="262"/>
        <end position="281"/>
    </location>
</feature>
<dbReference type="EMBL" id="VFIY01000004">
    <property type="protein sequence ID" value="TPD63021.1"/>
    <property type="molecule type" value="Genomic_DNA"/>
</dbReference>
<feature type="domain" description="Major facilitator superfamily (MFS) profile" evidence="5">
    <location>
        <begin position="222"/>
        <end position="421"/>
    </location>
</feature>
<evidence type="ECO:0000259" key="5">
    <source>
        <dbReference type="PROSITE" id="PS50850"/>
    </source>
</evidence>
<keyword evidence="7" id="KW-1185">Reference proteome</keyword>
<gene>
    <name evidence="6" type="ORF">FIV46_02775</name>
</gene>
<feature type="transmembrane region" description="Helical" evidence="4">
    <location>
        <begin position="12"/>
        <end position="35"/>
    </location>
</feature>
<feature type="transmembrane region" description="Helical" evidence="4">
    <location>
        <begin position="47"/>
        <end position="68"/>
    </location>
</feature>
<evidence type="ECO:0000313" key="7">
    <source>
        <dbReference type="Proteomes" id="UP000319148"/>
    </source>
</evidence>
<protein>
    <submittedName>
        <fullName evidence="6">MFS transporter</fullName>
    </submittedName>
</protein>
<dbReference type="Pfam" id="PF07690">
    <property type="entry name" value="MFS_1"/>
    <property type="match status" value="2"/>
</dbReference>
<evidence type="ECO:0000256" key="3">
    <source>
        <dbReference type="ARBA" id="ARBA00023136"/>
    </source>
</evidence>
<dbReference type="SUPFAM" id="SSF103473">
    <property type="entry name" value="MFS general substrate transporter"/>
    <property type="match status" value="1"/>
</dbReference>
<dbReference type="PROSITE" id="PS50850">
    <property type="entry name" value="MFS"/>
    <property type="match status" value="1"/>
</dbReference>
<dbReference type="Proteomes" id="UP000319148">
    <property type="component" value="Unassembled WGS sequence"/>
</dbReference>
<reference evidence="7" key="1">
    <citation type="submission" date="2019-06" db="EMBL/GenBank/DDBJ databases">
        <title>The complete genome of Emcibacter congregatus ZYLT.</title>
        <authorList>
            <person name="Zhao Z."/>
        </authorList>
    </citation>
    <scope>NUCLEOTIDE SEQUENCE [LARGE SCALE GENOMIC DNA]</scope>
    <source>
        <strain evidence="7">MCCC 1A06723</strain>
    </source>
</reference>